<gene>
    <name evidence="2" type="ORF">GCM10009784_13100</name>
</gene>
<dbReference type="EMBL" id="BAAAON010000001">
    <property type="protein sequence ID" value="GAA2174506.1"/>
    <property type="molecule type" value="Genomic_DNA"/>
</dbReference>
<feature type="transmembrane region" description="Helical" evidence="1">
    <location>
        <begin position="6"/>
        <end position="29"/>
    </location>
</feature>
<evidence type="ECO:0000313" key="2">
    <source>
        <dbReference type="EMBL" id="GAA2174506.1"/>
    </source>
</evidence>
<dbReference type="RefSeq" id="WP_346027844.1">
    <property type="nucleotide sequence ID" value="NZ_BAAAON010000001.1"/>
</dbReference>
<keyword evidence="3" id="KW-1185">Reference proteome</keyword>
<dbReference type="InterPro" id="IPR011989">
    <property type="entry name" value="ARM-like"/>
</dbReference>
<dbReference type="SUPFAM" id="SSF48371">
    <property type="entry name" value="ARM repeat"/>
    <property type="match status" value="1"/>
</dbReference>
<reference evidence="2 3" key="1">
    <citation type="journal article" date="2019" name="Int. J. Syst. Evol. Microbiol.">
        <title>The Global Catalogue of Microorganisms (GCM) 10K type strain sequencing project: providing services to taxonomists for standard genome sequencing and annotation.</title>
        <authorList>
            <consortium name="The Broad Institute Genomics Platform"/>
            <consortium name="The Broad Institute Genome Sequencing Center for Infectious Disease"/>
            <person name="Wu L."/>
            <person name="Ma J."/>
        </authorList>
    </citation>
    <scope>NUCLEOTIDE SEQUENCE [LARGE SCALE GENOMIC DNA]</scope>
    <source>
        <strain evidence="2 3">JCM 14917</strain>
    </source>
</reference>
<evidence type="ECO:0008006" key="4">
    <source>
        <dbReference type="Google" id="ProtNLM"/>
    </source>
</evidence>
<keyword evidence="1" id="KW-1133">Transmembrane helix</keyword>
<evidence type="ECO:0000313" key="3">
    <source>
        <dbReference type="Proteomes" id="UP001500974"/>
    </source>
</evidence>
<evidence type="ECO:0000256" key="1">
    <source>
        <dbReference type="SAM" id="Phobius"/>
    </source>
</evidence>
<dbReference type="Proteomes" id="UP001500974">
    <property type="component" value="Unassembled WGS sequence"/>
</dbReference>
<organism evidence="2 3">
    <name type="scientific">Arthrobacter parietis</name>
    <dbReference type="NCBI Taxonomy" id="271434"/>
    <lineage>
        <taxon>Bacteria</taxon>
        <taxon>Bacillati</taxon>
        <taxon>Actinomycetota</taxon>
        <taxon>Actinomycetes</taxon>
        <taxon>Micrococcales</taxon>
        <taxon>Micrococcaceae</taxon>
        <taxon>Arthrobacter</taxon>
    </lineage>
</organism>
<keyword evidence="1" id="KW-0812">Transmembrane</keyword>
<protein>
    <recommendedName>
        <fullName evidence="4">PBS lyase</fullName>
    </recommendedName>
</protein>
<dbReference type="Gene3D" id="1.25.10.10">
    <property type="entry name" value="Leucine-rich Repeat Variant"/>
    <property type="match status" value="2"/>
</dbReference>
<sequence>MLVSWDVLAVAVVVLVVACVLALTAVVLIKAARHAGERRRTVHDEAIRTRIMMLAVAEDEALAELESELASTTGALGEHVENTLLRMIPEVRGDVCEAMIRVLAARGLLSRSLDRIHSRGAIQRAAAAELLGILGGREVIGPLTVALQDKSLEVRLVAARALGVAAQPEAGGHLVDALSLTSGIPHSVAATALLNLPEQDPAVYIEGLRDRDAGIRYGSAAVVGLLLMSEAADALFDCMVAERGREGASDVVIAACARSLGRLGHKPAISELADISCSSAASSSVRQAAGEALKAMPGAEARDVRRRVIEHADADVRRILVDA</sequence>
<dbReference type="InterPro" id="IPR016024">
    <property type="entry name" value="ARM-type_fold"/>
</dbReference>
<proteinExistence type="predicted"/>
<dbReference type="SMART" id="SM00567">
    <property type="entry name" value="EZ_HEAT"/>
    <property type="match status" value="4"/>
</dbReference>
<name>A0ABN3AT90_9MICC</name>
<accession>A0ABN3AT90</accession>
<dbReference type="InterPro" id="IPR004155">
    <property type="entry name" value="PBS_lyase_HEAT"/>
</dbReference>
<keyword evidence="1" id="KW-0472">Membrane</keyword>
<comment type="caution">
    <text evidence="2">The sequence shown here is derived from an EMBL/GenBank/DDBJ whole genome shotgun (WGS) entry which is preliminary data.</text>
</comment>